<keyword evidence="3" id="KW-1185">Reference proteome</keyword>
<organism evidence="2 3">
    <name type="scientific">Tepidicaulis marinus</name>
    <dbReference type="NCBI Taxonomy" id="1333998"/>
    <lineage>
        <taxon>Bacteria</taxon>
        <taxon>Pseudomonadati</taxon>
        <taxon>Pseudomonadota</taxon>
        <taxon>Alphaproteobacteria</taxon>
        <taxon>Hyphomicrobiales</taxon>
        <taxon>Parvibaculaceae</taxon>
        <taxon>Tepidicaulis</taxon>
    </lineage>
</organism>
<protein>
    <submittedName>
        <fullName evidence="2">Conserved protein</fullName>
    </submittedName>
</protein>
<accession>A0A081BDD5</accession>
<sequence length="262" mass="27993">MSAQINQAEPDMAETAAPAGDVRPEAAGETGTASPASAEAAAPAAEEQSGQPQAASETKTFWTLKYGDQIYGPYSQDAMERYIGEGRIVAQSVIAPAGSEDWKFAKDVSVFAVHFGSAPAQPGAQTGAEAGLQASTQPDRRANRRAADTGDDRPAYGPAKGQVDRRKRPETNNFVIIAEIKSHHGPELERALMSAGPAMKIASNAWVLSAKTSAPGLLNQLSQHIGRMDQLFISDATSDRIAWFNFGPEMDAKVRRVWRKPT</sequence>
<dbReference type="EMBL" id="BBIO01000014">
    <property type="protein sequence ID" value="GAK46053.1"/>
    <property type="molecule type" value="Genomic_DNA"/>
</dbReference>
<feature type="region of interest" description="Disordered" evidence="1">
    <location>
        <begin position="120"/>
        <end position="168"/>
    </location>
</feature>
<feature type="compositionally biased region" description="Low complexity" evidence="1">
    <location>
        <begin position="33"/>
        <end position="56"/>
    </location>
</feature>
<name>A0A081BDD5_9HYPH</name>
<evidence type="ECO:0000256" key="1">
    <source>
        <dbReference type="SAM" id="MobiDB-lite"/>
    </source>
</evidence>
<feature type="compositionally biased region" description="Basic and acidic residues" evidence="1">
    <location>
        <begin position="138"/>
        <end position="154"/>
    </location>
</feature>
<dbReference type="RefSeq" id="WP_045448198.1">
    <property type="nucleotide sequence ID" value="NZ_BBIO01000014.1"/>
</dbReference>
<dbReference type="Proteomes" id="UP000028702">
    <property type="component" value="Unassembled WGS sequence"/>
</dbReference>
<feature type="region of interest" description="Disordered" evidence="1">
    <location>
        <begin position="1"/>
        <end position="56"/>
    </location>
</feature>
<proteinExistence type="predicted"/>
<dbReference type="AlphaFoldDB" id="A0A081BDD5"/>
<reference evidence="2 3" key="1">
    <citation type="submission" date="2014-07" db="EMBL/GenBank/DDBJ databases">
        <title>Tepidicaulis marinum gen. nov., sp. nov., a novel marine bacterium denitrifying nitrate to nitrous oxide strictly under microaerobic conditions.</title>
        <authorList>
            <person name="Takeuchi M."/>
            <person name="Yamagishi T."/>
            <person name="Kamagata Y."/>
            <person name="Oshima K."/>
            <person name="Hattori M."/>
            <person name="Katayama T."/>
            <person name="Hanada S."/>
            <person name="Tamaki H."/>
            <person name="Marumo K."/>
            <person name="Maeda H."/>
            <person name="Nedachi M."/>
            <person name="Iwasaki W."/>
            <person name="Suwa Y."/>
            <person name="Sakata S."/>
        </authorList>
    </citation>
    <scope>NUCLEOTIDE SEQUENCE [LARGE SCALE GENOMIC DNA]</scope>
    <source>
        <strain evidence="2 3">MA2</strain>
    </source>
</reference>
<gene>
    <name evidence="2" type="ORF">M2A_2552</name>
</gene>
<comment type="caution">
    <text evidence="2">The sequence shown here is derived from an EMBL/GenBank/DDBJ whole genome shotgun (WGS) entry which is preliminary data.</text>
</comment>
<evidence type="ECO:0000313" key="3">
    <source>
        <dbReference type="Proteomes" id="UP000028702"/>
    </source>
</evidence>
<dbReference type="eggNOG" id="ENOG503321R">
    <property type="taxonomic scope" value="Bacteria"/>
</dbReference>
<evidence type="ECO:0000313" key="2">
    <source>
        <dbReference type="EMBL" id="GAK46053.1"/>
    </source>
</evidence>